<accession>D0LVU0</accession>
<name>D0LVU0_HALO1</name>
<dbReference type="RefSeq" id="WP_012826683.1">
    <property type="nucleotide sequence ID" value="NC_013440.1"/>
</dbReference>
<sequence length="330" mass="34992">MDLLLDDPSEQPAFKFASVGVALSDARVAERVVRILRVATQMPVQACAAAALGSLPGTPVVVCDERQIELVLTAPGLGPIVVCDRDGEADIATRAVMQSRLNHIIGWCSFESTPRAWELAYAVRSALGLGTVDAAHAAISAAWAVAMQWRPHSPTARDHAVADVRARCEALGIASRLAGSIGTVAHELVMNALYDAPVDAGGAYLYAGDRSADIALSDEQAPALTLRSDGQWVALSVRDPFGSLGRERLFESLSRVTNKRGIDALDRSHGGAGLGLAQVLRESLAIFFATQPGRYTEVTAVFSADLSPRQHREATASIHFVAPTQGRAHV</sequence>
<dbReference type="Proteomes" id="UP000001880">
    <property type="component" value="Chromosome"/>
</dbReference>
<evidence type="ECO:0000313" key="2">
    <source>
        <dbReference type="Proteomes" id="UP000001880"/>
    </source>
</evidence>
<dbReference type="OrthoDB" id="5493567at2"/>
<proteinExistence type="predicted"/>
<dbReference type="HOGENOM" id="CLU_841734_0_0_7"/>
<keyword evidence="2" id="KW-1185">Reference proteome</keyword>
<dbReference type="EMBL" id="CP001804">
    <property type="protein sequence ID" value="ACY14074.1"/>
    <property type="molecule type" value="Genomic_DNA"/>
</dbReference>
<gene>
    <name evidence="1" type="ordered locus">Hoch_1522</name>
</gene>
<protein>
    <submittedName>
        <fullName evidence="1">Uncharacterized protein</fullName>
    </submittedName>
</protein>
<dbReference type="KEGG" id="hoh:Hoch_1522"/>
<dbReference type="AlphaFoldDB" id="D0LVU0"/>
<dbReference type="eggNOG" id="COG2204">
    <property type="taxonomic scope" value="Bacteria"/>
</dbReference>
<evidence type="ECO:0000313" key="1">
    <source>
        <dbReference type="EMBL" id="ACY14074.1"/>
    </source>
</evidence>
<dbReference type="STRING" id="502025.Hoch_1522"/>
<dbReference type="Gene3D" id="3.30.565.10">
    <property type="entry name" value="Histidine kinase-like ATPase, C-terminal domain"/>
    <property type="match status" value="1"/>
</dbReference>
<organism evidence="1 2">
    <name type="scientific">Haliangium ochraceum (strain DSM 14365 / JCM 11303 / SMP-2)</name>
    <dbReference type="NCBI Taxonomy" id="502025"/>
    <lineage>
        <taxon>Bacteria</taxon>
        <taxon>Pseudomonadati</taxon>
        <taxon>Myxococcota</taxon>
        <taxon>Polyangia</taxon>
        <taxon>Haliangiales</taxon>
        <taxon>Kofleriaceae</taxon>
        <taxon>Haliangium</taxon>
    </lineage>
</organism>
<dbReference type="InterPro" id="IPR036890">
    <property type="entry name" value="HATPase_C_sf"/>
</dbReference>
<reference evidence="1 2" key="1">
    <citation type="journal article" date="2010" name="Stand. Genomic Sci.">
        <title>Complete genome sequence of Haliangium ochraceum type strain (SMP-2).</title>
        <authorList>
            <consortium name="US DOE Joint Genome Institute (JGI-PGF)"/>
            <person name="Ivanova N."/>
            <person name="Daum C."/>
            <person name="Lang E."/>
            <person name="Abt B."/>
            <person name="Kopitz M."/>
            <person name="Saunders E."/>
            <person name="Lapidus A."/>
            <person name="Lucas S."/>
            <person name="Glavina Del Rio T."/>
            <person name="Nolan M."/>
            <person name="Tice H."/>
            <person name="Copeland A."/>
            <person name="Cheng J.F."/>
            <person name="Chen F."/>
            <person name="Bruce D."/>
            <person name="Goodwin L."/>
            <person name="Pitluck S."/>
            <person name="Mavromatis K."/>
            <person name="Pati A."/>
            <person name="Mikhailova N."/>
            <person name="Chen A."/>
            <person name="Palaniappan K."/>
            <person name="Land M."/>
            <person name="Hauser L."/>
            <person name="Chang Y.J."/>
            <person name="Jeffries C.D."/>
            <person name="Detter J.C."/>
            <person name="Brettin T."/>
            <person name="Rohde M."/>
            <person name="Goker M."/>
            <person name="Bristow J."/>
            <person name="Markowitz V."/>
            <person name="Eisen J.A."/>
            <person name="Hugenholtz P."/>
            <person name="Kyrpides N.C."/>
            <person name="Klenk H.P."/>
        </authorList>
    </citation>
    <scope>NUCLEOTIDE SEQUENCE [LARGE SCALE GENOMIC DNA]</scope>
    <source>
        <strain evidence="2">DSM 14365 / CIP 107738 / JCM 11303 / AJ 13395 / SMP-2</strain>
    </source>
</reference>